<dbReference type="PANTHER" id="PTHR11067:SF9">
    <property type="entry name" value="INOSINE TRIPHOSPHATE PYROPHOSPHATASE"/>
    <property type="match status" value="1"/>
</dbReference>
<evidence type="ECO:0000256" key="6">
    <source>
        <dbReference type="ARBA" id="ARBA00022842"/>
    </source>
</evidence>
<evidence type="ECO:0000256" key="8">
    <source>
        <dbReference type="ARBA" id="ARBA00051875"/>
    </source>
</evidence>
<keyword evidence="4 10" id="KW-0547">Nucleotide-binding</keyword>
<dbReference type="GO" id="GO:0046872">
    <property type="term" value="F:metal ion binding"/>
    <property type="evidence" value="ECO:0007669"/>
    <property type="project" value="UniProtKB-KW"/>
</dbReference>
<gene>
    <name evidence="12" type="ORF">SAMN05660649_00391</name>
</gene>
<dbReference type="GO" id="GO:0036222">
    <property type="term" value="F:XTP diphosphatase activity"/>
    <property type="evidence" value="ECO:0007669"/>
    <property type="project" value="UniProtKB-UniRule"/>
</dbReference>
<name>A0A1I2N8Q5_9FIRM</name>
<dbReference type="GO" id="GO:0009117">
    <property type="term" value="P:nucleotide metabolic process"/>
    <property type="evidence" value="ECO:0007669"/>
    <property type="project" value="UniProtKB-KW"/>
</dbReference>
<dbReference type="PANTHER" id="PTHR11067">
    <property type="entry name" value="INOSINE TRIPHOSPHATE PYROPHOSPHATASE/HAM1 PROTEIN"/>
    <property type="match status" value="1"/>
</dbReference>
<dbReference type="NCBIfam" id="NF011397">
    <property type="entry name" value="PRK14822.1"/>
    <property type="match status" value="1"/>
</dbReference>
<feature type="binding site" evidence="10">
    <location>
        <begin position="7"/>
        <end position="12"/>
    </location>
    <ligand>
        <name>substrate</name>
    </ligand>
</feature>
<dbReference type="GO" id="GO:0005829">
    <property type="term" value="C:cytosol"/>
    <property type="evidence" value="ECO:0007669"/>
    <property type="project" value="TreeGrafter"/>
</dbReference>
<evidence type="ECO:0000256" key="5">
    <source>
        <dbReference type="ARBA" id="ARBA00022801"/>
    </source>
</evidence>
<feature type="binding site" evidence="10">
    <location>
        <begin position="180"/>
        <end position="181"/>
    </location>
    <ligand>
        <name>substrate</name>
    </ligand>
</feature>
<dbReference type="Gene3D" id="3.90.950.10">
    <property type="match status" value="1"/>
</dbReference>
<comment type="subunit">
    <text evidence="2 10">Homodimer.</text>
</comment>
<dbReference type="Proteomes" id="UP000199337">
    <property type="component" value="Unassembled WGS sequence"/>
</dbReference>
<evidence type="ECO:0000256" key="9">
    <source>
        <dbReference type="ARBA" id="ARBA00052017"/>
    </source>
</evidence>
<dbReference type="GO" id="GO:0035870">
    <property type="term" value="F:dITP diphosphatase activity"/>
    <property type="evidence" value="ECO:0007669"/>
    <property type="project" value="UniProtKB-UniRule"/>
</dbReference>
<dbReference type="GO" id="GO:0036220">
    <property type="term" value="F:ITP diphosphatase activity"/>
    <property type="evidence" value="ECO:0007669"/>
    <property type="project" value="UniProtKB-UniRule"/>
</dbReference>
<dbReference type="SUPFAM" id="SSF52972">
    <property type="entry name" value="ITPase-like"/>
    <property type="match status" value="1"/>
</dbReference>
<keyword evidence="6 10" id="KW-0460">Magnesium</keyword>
<feature type="active site" description="Proton acceptor" evidence="10">
    <location>
        <position position="69"/>
    </location>
</feature>
<dbReference type="EMBL" id="FOOX01000001">
    <property type="protein sequence ID" value="SFF99500.1"/>
    <property type="molecule type" value="Genomic_DNA"/>
</dbReference>
<comment type="caution">
    <text evidence="10">Lacks conserved residue(s) required for the propagation of feature annotation.</text>
</comment>
<dbReference type="GO" id="GO:0017111">
    <property type="term" value="F:ribonucleoside triphosphate phosphatase activity"/>
    <property type="evidence" value="ECO:0007669"/>
    <property type="project" value="InterPro"/>
</dbReference>
<dbReference type="CDD" id="cd00515">
    <property type="entry name" value="HAM1"/>
    <property type="match status" value="1"/>
</dbReference>
<keyword evidence="7 10" id="KW-0546">Nucleotide metabolism</keyword>
<feature type="binding site" evidence="10">
    <location>
        <position position="175"/>
    </location>
    <ligand>
        <name>substrate</name>
    </ligand>
</feature>
<evidence type="ECO:0000256" key="2">
    <source>
        <dbReference type="ARBA" id="ARBA00011738"/>
    </source>
</evidence>
<dbReference type="InterPro" id="IPR029001">
    <property type="entry name" value="ITPase-like_fam"/>
</dbReference>
<evidence type="ECO:0000313" key="12">
    <source>
        <dbReference type="EMBL" id="SFF99500.1"/>
    </source>
</evidence>
<dbReference type="GO" id="GO:0000166">
    <property type="term" value="F:nucleotide binding"/>
    <property type="evidence" value="ECO:0007669"/>
    <property type="project" value="UniProtKB-KW"/>
</dbReference>
<dbReference type="AlphaFoldDB" id="A0A1I2N8Q5"/>
<comment type="similarity">
    <text evidence="1 10 11">Belongs to the HAM1 NTPase family.</text>
</comment>
<dbReference type="Pfam" id="PF01725">
    <property type="entry name" value="Ham1p_like"/>
    <property type="match status" value="1"/>
</dbReference>
<evidence type="ECO:0000256" key="1">
    <source>
        <dbReference type="ARBA" id="ARBA00008023"/>
    </source>
</evidence>
<comment type="cofactor">
    <cofactor evidence="10">
        <name>Mg(2+)</name>
        <dbReference type="ChEBI" id="CHEBI:18420"/>
    </cofactor>
    <text evidence="10">Binds 1 Mg(2+) ion per subunit.</text>
</comment>
<evidence type="ECO:0000313" key="13">
    <source>
        <dbReference type="Proteomes" id="UP000199337"/>
    </source>
</evidence>
<protein>
    <recommendedName>
        <fullName evidence="10">dITP/XTP pyrophosphatase</fullName>
        <ecNumber evidence="10">3.6.1.66</ecNumber>
    </recommendedName>
    <alternativeName>
        <fullName evidence="10">Non-canonical purine NTP pyrophosphatase</fullName>
    </alternativeName>
    <alternativeName>
        <fullName evidence="10">Non-standard purine NTP pyrophosphatase</fullName>
    </alternativeName>
    <alternativeName>
        <fullName evidence="10">Nucleoside-triphosphate diphosphatase</fullName>
    </alternativeName>
    <alternativeName>
        <fullName evidence="10">Nucleoside-triphosphate pyrophosphatase</fullName>
        <shortName evidence="10">NTPase</shortName>
    </alternativeName>
</protein>
<comment type="function">
    <text evidence="10">Pyrophosphatase that catalyzes the hydrolysis of nucleoside triphosphates to their monophosphate derivatives, with a high preference for the non-canonical purine nucleotides XTP (xanthosine triphosphate), dITP (deoxyinosine triphosphate) and ITP. Seems to function as a house-cleaning enzyme that removes non-canonical purine nucleotides from the nucleotide pool, thus preventing their incorporation into DNA/RNA and avoiding chromosomal lesions.</text>
</comment>
<evidence type="ECO:0000256" key="4">
    <source>
        <dbReference type="ARBA" id="ARBA00022741"/>
    </source>
</evidence>
<accession>A0A1I2N8Q5</accession>
<organism evidence="12 13">
    <name type="scientific">Desulfotruncus arcticus DSM 17038</name>
    <dbReference type="NCBI Taxonomy" id="1121424"/>
    <lineage>
        <taxon>Bacteria</taxon>
        <taxon>Bacillati</taxon>
        <taxon>Bacillota</taxon>
        <taxon>Clostridia</taxon>
        <taxon>Eubacteriales</taxon>
        <taxon>Desulfallaceae</taxon>
        <taxon>Desulfotruncus</taxon>
    </lineage>
</organism>
<keyword evidence="13" id="KW-1185">Reference proteome</keyword>
<evidence type="ECO:0000256" key="10">
    <source>
        <dbReference type="HAMAP-Rule" id="MF_01405"/>
    </source>
</evidence>
<dbReference type="RefSeq" id="WP_092468168.1">
    <property type="nucleotide sequence ID" value="NZ_FOOX01000001.1"/>
</dbReference>
<reference evidence="13" key="1">
    <citation type="submission" date="2016-10" db="EMBL/GenBank/DDBJ databases">
        <authorList>
            <person name="Varghese N."/>
            <person name="Submissions S."/>
        </authorList>
    </citation>
    <scope>NUCLEOTIDE SEQUENCE [LARGE SCALE GENOMIC DNA]</scope>
    <source>
        <strain evidence="13">DSM 17038</strain>
    </source>
</reference>
<evidence type="ECO:0000256" key="3">
    <source>
        <dbReference type="ARBA" id="ARBA00022723"/>
    </source>
</evidence>
<keyword evidence="3 10" id="KW-0479">Metal-binding</keyword>
<sequence>MKIVLATHNEGKLRELRQLLSGSGFDVVSLANYPDVPEVIEDGDTFEANAIKKGVETAAATGEIALADDSGLEVDYLNNAPGVHSARFAGPERDDNANNQKLLQLLKGVPPEKRTARFRCVIAVATPGGKVATVDGSCEGIIETQPSGSGGFGYDPLFLVPEYGKTFAELDAENKNAVSHRGRALKKVNSILKDIIGD</sequence>
<dbReference type="HAMAP" id="MF_01405">
    <property type="entry name" value="Non_canon_purine_NTPase"/>
    <property type="match status" value="1"/>
</dbReference>
<feature type="binding site" evidence="10">
    <location>
        <position position="70"/>
    </location>
    <ligand>
        <name>substrate</name>
    </ligand>
</feature>
<dbReference type="EC" id="3.6.1.66" evidence="10"/>
<keyword evidence="5 10" id="KW-0378">Hydrolase</keyword>
<evidence type="ECO:0000256" key="11">
    <source>
        <dbReference type="RuleBase" id="RU003781"/>
    </source>
</evidence>
<dbReference type="GO" id="GO:0009146">
    <property type="term" value="P:purine nucleoside triphosphate catabolic process"/>
    <property type="evidence" value="ECO:0007669"/>
    <property type="project" value="UniProtKB-UniRule"/>
</dbReference>
<comment type="catalytic activity">
    <reaction evidence="10">
        <text>ITP + H2O = IMP + diphosphate + H(+)</text>
        <dbReference type="Rhea" id="RHEA:29399"/>
        <dbReference type="ChEBI" id="CHEBI:15377"/>
        <dbReference type="ChEBI" id="CHEBI:15378"/>
        <dbReference type="ChEBI" id="CHEBI:33019"/>
        <dbReference type="ChEBI" id="CHEBI:58053"/>
        <dbReference type="ChEBI" id="CHEBI:61402"/>
        <dbReference type="EC" id="3.6.1.66"/>
    </reaction>
</comment>
<dbReference type="STRING" id="341036.SAMN05660649_00391"/>
<comment type="catalytic activity">
    <reaction evidence="9 10">
        <text>XTP + H2O = XMP + diphosphate + H(+)</text>
        <dbReference type="Rhea" id="RHEA:28610"/>
        <dbReference type="ChEBI" id="CHEBI:15377"/>
        <dbReference type="ChEBI" id="CHEBI:15378"/>
        <dbReference type="ChEBI" id="CHEBI:33019"/>
        <dbReference type="ChEBI" id="CHEBI:57464"/>
        <dbReference type="ChEBI" id="CHEBI:61314"/>
        <dbReference type="EC" id="3.6.1.66"/>
    </reaction>
</comment>
<comment type="catalytic activity">
    <reaction evidence="8 10">
        <text>dITP + H2O = dIMP + diphosphate + H(+)</text>
        <dbReference type="Rhea" id="RHEA:28342"/>
        <dbReference type="ChEBI" id="CHEBI:15377"/>
        <dbReference type="ChEBI" id="CHEBI:15378"/>
        <dbReference type="ChEBI" id="CHEBI:33019"/>
        <dbReference type="ChEBI" id="CHEBI:61194"/>
        <dbReference type="ChEBI" id="CHEBI:61382"/>
        <dbReference type="EC" id="3.6.1.66"/>
    </reaction>
</comment>
<evidence type="ECO:0000256" key="7">
    <source>
        <dbReference type="ARBA" id="ARBA00023080"/>
    </source>
</evidence>
<dbReference type="NCBIfam" id="TIGR00042">
    <property type="entry name" value="RdgB/HAM1 family non-canonical purine NTP pyrophosphatase"/>
    <property type="match status" value="1"/>
</dbReference>
<dbReference type="FunFam" id="3.90.950.10:FF:000001">
    <property type="entry name" value="dITP/XTP pyrophosphatase"/>
    <property type="match status" value="1"/>
</dbReference>
<dbReference type="InterPro" id="IPR020922">
    <property type="entry name" value="dITP/XTP_pyrophosphatase"/>
</dbReference>
<feature type="binding site" evidence="10">
    <location>
        <position position="69"/>
    </location>
    <ligand>
        <name>Mg(2+)</name>
        <dbReference type="ChEBI" id="CHEBI:18420"/>
    </ligand>
</feature>
<dbReference type="InterPro" id="IPR002637">
    <property type="entry name" value="RdgB/HAM1"/>
</dbReference>
<dbReference type="OrthoDB" id="9807456at2"/>
<feature type="binding site" evidence="10">
    <location>
        <begin position="152"/>
        <end position="155"/>
    </location>
    <ligand>
        <name>substrate</name>
    </ligand>
</feature>
<proteinExistence type="inferred from homology"/>